<dbReference type="GO" id="GO:0005509">
    <property type="term" value="F:calcium ion binding"/>
    <property type="evidence" value="ECO:0007669"/>
    <property type="project" value="InterPro"/>
</dbReference>
<dbReference type="SMART" id="SM00054">
    <property type="entry name" value="EFh"/>
    <property type="match status" value="2"/>
</dbReference>
<keyword evidence="7" id="KW-1185">Reference proteome</keyword>
<evidence type="ECO:0000256" key="3">
    <source>
        <dbReference type="ARBA" id="ARBA00022837"/>
    </source>
</evidence>
<dbReference type="SUPFAM" id="SSF47473">
    <property type="entry name" value="EF-hand"/>
    <property type="match status" value="1"/>
</dbReference>
<feature type="domain" description="EF-hand" evidence="5">
    <location>
        <begin position="57"/>
        <end position="92"/>
    </location>
</feature>
<dbReference type="InterPro" id="IPR018247">
    <property type="entry name" value="EF_Hand_1_Ca_BS"/>
</dbReference>
<dbReference type="InterPro" id="IPR011992">
    <property type="entry name" value="EF-hand-dom_pair"/>
</dbReference>
<dbReference type="Proteomes" id="UP000323011">
    <property type="component" value="Unassembled WGS sequence"/>
</dbReference>
<organism evidence="6 7">
    <name type="scientific">Cafeteria roenbergensis</name>
    <name type="common">Marine flagellate</name>
    <dbReference type="NCBI Taxonomy" id="33653"/>
    <lineage>
        <taxon>Eukaryota</taxon>
        <taxon>Sar</taxon>
        <taxon>Stramenopiles</taxon>
        <taxon>Bigyra</taxon>
        <taxon>Opalozoa</taxon>
        <taxon>Bicosoecida</taxon>
        <taxon>Cafeteriaceae</taxon>
        <taxon>Cafeteria</taxon>
    </lineage>
</organism>
<evidence type="ECO:0000256" key="2">
    <source>
        <dbReference type="ARBA" id="ARBA00022737"/>
    </source>
</evidence>
<keyword evidence="3" id="KW-0106">Calcium</keyword>
<reference evidence="6 7" key="1">
    <citation type="submission" date="2019-07" db="EMBL/GenBank/DDBJ databases">
        <title>Genomes of Cafeteria roenbergensis.</title>
        <authorList>
            <person name="Fischer M.G."/>
            <person name="Hackl T."/>
            <person name="Roman M."/>
        </authorList>
    </citation>
    <scope>NUCLEOTIDE SEQUENCE [LARGE SCALE GENOMIC DNA]</scope>
    <source>
        <strain evidence="6 7">BVI</strain>
    </source>
</reference>
<feature type="domain" description="EF-hand" evidence="5">
    <location>
        <begin position="21"/>
        <end position="56"/>
    </location>
</feature>
<keyword evidence="2" id="KW-0677">Repeat</keyword>
<evidence type="ECO:0000256" key="4">
    <source>
        <dbReference type="SAM" id="MobiDB-lite"/>
    </source>
</evidence>
<dbReference type="Pfam" id="PF13499">
    <property type="entry name" value="EF-hand_7"/>
    <property type="match status" value="1"/>
</dbReference>
<gene>
    <name evidence="6" type="ORF">FNF29_07297</name>
</gene>
<keyword evidence="1" id="KW-0479">Metal-binding</keyword>
<dbReference type="PROSITE" id="PS00018">
    <property type="entry name" value="EF_HAND_1"/>
    <property type="match status" value="2"/>
</dbReference>
<comment type="caution">
    <text evidence="6">The sequence shown here is derived from an EMBL/GenBank/DDBJ whole genome shotgun (WGS) entry which is preliminary data.</text>
</comment>
<evidence type="ECO:0000256" key="1">
    <source>
        <dbReference type="ARBA" id="ARBA00022723"/>
    </source>
</evidence>
<protein>
    <recommendedName>
        <fullName evidence="5">EF-hand domain-containing protein</fullName>
    </recommendedName>
</protein>
<sequence length="209" mass="22735">MDADGNSTISLFELLTRCDLERTPFIERAFAVADRDTSGQLDFREFVFAMWHFCTLNPDQVVGFMFDLYDKDGSGSIDKKELGSALRDAYGKKAATKAAARILGKISHEPGGTLDRLKFVGLFKSVSEAVLPAAEAQLAMQRQVLGRSFWVQAAKRRAGSADPLMDPARFKALFAALVKGDARAAAERPAHAPPSTAAKSQGRRVSPAR</sequence>
<dbReference type="AlphaFoldDB" id="A0A5A8C3A9"/>
<dbReference type="OMA" id="THAQTIM"/>
<proteinExistence type="predicted"/>
<feature type="region of interest" description="Disordered" evidence="4">
    <location>
        <begin position="184"/>
        <end position="209"/>
    </location>
</feature>
<evidence type="ECO:0000313" key="6">
    <source>
        <dbReference type="EMBL" id="KAA0147552.1"/>
    </source>
</evidence>
<dbReference type="InterPro" id="IPR002048">
    <property type="entry name" value="EF_hand_dom"/>
</dbReference>
<evidence type="ECO:0000259" key="5">
    <source>
        <dbReference type="PROSITE" id="PS50222"/>
    </source>
</evidence>
<dbReference type="Gene3D" id="1.10.238.10">
    <property type="entry name" value="EF-hand"/>
    <property type="match status" value="1"/>
</dbReference>
<dbReference type="EMBL" id="VLTN01000065">
    <property type="protein sequence ID" value="KAA0147552.1"/>
    <property type="molecule type" value="Genomic_DNA"/>
</dbReference>
<dbReference type="PANTHER" id="PTHR45942">
    <property type="entry name" value="PROTEIN PHOSPATASE 3 REGULATORY SUBUNIT B ALPHA ISOFORM TYPE 1"/>
    <property type="match status" value="1"/>
</dbReference>
<dbReference type="Pfam" id="PF13202">
    <property type="entry name" value="EF-hand_5"/>
    <property type="match status" value="1"/>
</dbReference>
<dbReference type="PROSITE" id="PS50222">
    <property type="entry name" value="EF_HAND_2"/>
    <property type="match status" value="2"/>
</dbReference>
<accession>A0A5A8C3A9</accession>
<name>A0A5A8C3A9_CAFRO</name>
<evidence type="ECO:0000313" key="7">
    <source>
        <dbReference type="Proteomes" id="UP000323011"/>
    </source>
</evidence>